<accession>A0A5J4NMU2</accession>
<dbReference type="InterPro" id="IPR005828">
    <property type="entry name" value="MFS_sugar_transport-like"/>
</dbReference>
<feature type="transmembrane region" description="Helical" evidence="5">
    <location>
        <begin position="137"/>
        <end position="159"/>
    </location>
</feature>
<dbReference type="Proteomes" id="UP000324629">
    <property type="component" value="Unassembled WGS sequence"/>
</dbReference>
<dbReference type="GO" id="GO:0022857">
    <property type="term" value="F:transmembrane transporter activity"/>
    <property type="evidence" value="ECO:0007669"/>
    <property type="project" value="InterPro"/>
</dbReference>
<dbReference type="PANTHER" id="PTHR24064">
    <property type="entry name" value="SOLUTE CARRIER FAMILY 22 MEMBER"/>
    <property type="match status" value="1"/>
</dbReference>
<keyword evidence="2 5" id="KW-0812">Transmembrane</keyword>
<dbReference type="AlphaFoldDB" id="A0A5J4NMU2"/>
<feature type="transmembrane region" description="Helical" evidence="5">
    <location>
        <begin position="224"/>
        <end position="246"/>
    </location>
</feature>
<evidence type="ECO:0000256" key="3">
    <source>
        <dbReference type="ARBA" id="ARBA00022989"/>
    </source>
</evidence>
<feature type="transmembrane region" description="Helical" evidence="5">
    <location>
        <begin position="380"/>
        <end position="397"/>
    </location>
</feature>
<name>A0A5J4NMU2_9TREM</name>
<evidence type="ECO:0000256" key="2">
    <source>
        <dbReference type="ARBA" id="ARBA00022692"/>
    </source>
</evidence>
<feature type="transmembrane region" description="Helical" evidence="5">
    <location>
        <begin position="497"/>
        <end position="516"/>
    </location>
</feature>
<comment type="subcellular location">
    <subcellularLocation>
        <location evidence="1">Membrane</location>
        <topology evidence="1">Multi-pass membrane protein</topology>
    </subcellularLocation>
</comment>
<evidence type="ECO:0000313" key="7">
    <source>
        <dbReference type="Proteomes" id="UP000324629"/>
    </source>
</evidence>
<proteinExistence type="predicted"/>
<keyword evidence="4 5" id="KW-0472">Membrane</keyword>
<organism evidence="6 7">
    <name type="scientific">Paragonimus westermani</name>
    <dbReference type="NCBI Taxonomy" id="34504"/>
    <lineage>
        <taxon>Eukaryota</taxon>
        <taxon>Metazoa</taxon>
        <taxon>Spiralia</taxon>
        <taxon>Lophotrochozoa</taxon>
        <taxon>Platyhelminthes</taxon>
        <taxon>Trematoda</taxon>
        <taxon>Digenea</taxon>
        <taxon>Plagiorchiida</taxon>
        <taxon>Troglotremata</taxon>
        <taxon>Troglotrematidae</taxon>
        <taxon>Paragonimus</taxon>
    </lineage>
</organism>
<feature type="transmembrane region" description="Helical" evidence="5">
    <location>
        <begin position="252"/>
        <end position="271"/>
    </location>
</feature>
<evidence type="ECO:0000256" key="4">
    <source>
        <dbReference type="ARBA" id="ARBA00023136"/>
    </source>
</evidence>
<keyword evidence="7" id="KW-1185">Reference proteome</keyword>
<feature type="transmembrane region" description="Helical" evidence="5">
    <location>
        <begin position="409"/>
        <end position="429"/>
    </location>
</feature>
<comment type="caution">
    <text evidence="6">The sequence shown here is derived from an EMBL/GenBank/DDBJ whole genome shotgun (WGS) entry which is preliminary data.</text>
</comment>
<reference evidence="6 7" key="1">
    <citation type="journal article" date="2019" name="Gigascience">
        <title>Whole-genome sequence of the oriental lung fluke Paragonimus westermani.</title>
        <authorList>
            <person name="Oey H."/>
            <person name="Zakrzewski M."/>
            <person name="Narain K."/>
            <person name="Devi K.R."/>
            <person name="Agatsuma T."/>
            <person name="Nawaratna S."/>
            <person name="Gobert G.N."/>
            <person name="Jones M.K."/>
            <person name="Ragan M.A."/>
            <person name="McManus D.P."/>
            <person name="Krause L."/>
        </authorList>
    </citation>
    <scope>NUCLEOTIDE SEQUENCE [LARGE SCALE GENOMIC DNA]</scope>
    <source>
        <strain evidence="6 7">IND2009</strain>
    </source>
</reference>
<feature type="transmembrane region" description="Helical" evidence="5">
    <location>
        <begin position="166"/>
        <end position="185"/>
    </location>
</feature>
<dbReference type="GO" id="GO:0016020">
    <property type="term" value="C:membrane"/>
    <property type="evidence" value="ECO:0007669"/>
    <property type="project" value="UniProtKB-SubCell"/>
</dbReference>
<dbReference type="Pfam" id="PF00083">
    <property type="entry name" value="Sugar_tr"/>
    <property type="match status" value="2"/>
</dbReference>
<dbReference type="SUPFAM" id="SSF103473">
    <property type="entry name" value="MFS general substrate transporter"/>
    <property type="match status" value="1"/>
</dbReference>
<dbReference type="Gene3D" id="1.20.1250.20">
    <property type="entry name" value="MFS general substrate transporter like domains"/>
    <property type="match status" value="1"/>
</dbReference>
<gene>
    <name evidence="6" type="ORF">DEA37_0006863</name>
</gene>
<protein>
    <submittedName>
        <fullName evidence="6">MFS transporter, OCT family, solute carrier family 22 (Organic cation transporter), member 4/5</fullName>
    </submittedName>
</protein>
<sequence length="581" mass="66250">MEFESILVDIYGTGVFHMLYMVLCSISSFIGGLEIQTIIFMNYTPDFYCQDLPDVSNVTITWINKTLYDGLVNDRSVYSMNVNISNDTAIHQCWGMWKRTDTQEKVPFKCSNWTYDQTQMVNTVVTQFNLVCDQQFWVSWMEAAYLFFNAVGFVIAFVADIIGRRTTFLAFSVWGIVICLATPFANSPPLLFLLRCCRGLSSALSYIGINLVSELVPVTHRAAFGNVYWILWAFGYITCAGIAYLLQDWITIRLWSCSFLIVYLTYPIFIYESPRWLCMHGRNKEALVILKRIAWWNKAKLPADYFDRVDQFLHAEYAHHLGQATAEPEILVLEKDTETVNEIKTCVKLRPRKRANNDVIDGSSDKCFDMLRFPNLRNRTLILCFMQSSITIVYFGLVTDSSFALENIFLNVLMMGLMEVPTSFVGWWASEHLGRRSSTSILLILTGVTVLTTKLLGPAIPVLRSILALSGKFFITVAYCVSDLYISELYPTTIRNIGLFTVIAVAGVASTVAPFVNKLNEINYYLPCLVYGTAAFVGTFSVYFFLPETKNCPLAQSVKQSEEFVHGKEKEWCEKMQWMQV</sequence>
<feature type="transmembrane region" description="Helical" evidence="5">
    <location>
        <begin position="522"/>
        <end position="546"/>
    </location>
</feature>
<dbReference type="EMBL" id="QNGE01001752">
    <property type="protein sequence ID" value="KAA3676906.1"/>
    <property type="molecule type" value="Genomic_DNA"/>
</dbReference>
<evidence type="ECO:0000313" key="6">
    <source>
        <dbReference type="EMBL" id="KAA3676906.1"/>
    </source>
</evidence>
<dbReference type="InterPro" id="IPR036259">
    <property type="entry name" value="MFS_trans_sf"/>
</dbReference>
<feature type="transmembrane region" description="Helical" evidence="5">
    <location>
        <begin position="441"/>
        <end position="460"/>
    </location>
</feature>
<evidence type="ECO:0000256" key="5">
    <source>
        <dbReference type="SAM" id="Phobius"/>
    </source>
</evidence>
<evidence type="ECO:0000256" key="1">
    <source>
        <dbReference type="ARBA" id="ARBA00004141"/>
    </source>
</evidence>
<keyword evidence="3 5" id="KW-1133">Transmembrane helix</keyword>